<keyword evidence="4" id="KW-1185">Reference proteome</keyword>
<protein>
    <recommendedName>
        <fullName evidence="2">NADH:ubiquinone oxidoreductase intermediate-associated protein 30 domain-containing protein</fullName>
    </recommendedName>
</protein>
<sequence>MAVAKGEKVFDFTESSEASKWMVVNDGVMGGISRSRMIIDDGVAHFLGYLSLENNGGFASVRRLIPDMSDSRSDTVTLRVKGDGRPYQLRIRTDRAWDGVSYRALFDTNDGEWLDITLKASDFSPVFRGRPVRNVPELRFQDTKQLGFLLADKRTGEFHLEVSQLSFR</sequence>
<organism evidence="3 4">
    <name type="scientific">Veronia pacifica</name>
    <dbReference type="NCBI Taxonomy" id="1080227"/>
    <lineage>
        <taxon>Bacteria</taxon>
        <taxon>Pseudomonadati</taxon>
        <taxon>Pseudomonadota</taxon>
        <taxon>Gammaproteobacteria</taxon>
        <taxon>Vibrionales</taxon>
        <taxon>Vibrionaceae</taxon>
        <taxon>Veronia</taxon>
    </lineage>
</organism>
<dbReference type="PANTHER" id="PTHR13194:SF19">
    <property type="entry name" value="NAD(P)-BINDING ROSSMANN-FOLD SUPERFAMILY PROTEIN"/>
    <property type="match status" value="1"/>
</dbReference>
<dbReference type="PANTHER" id="PTHR13194">
    <property type="entry name" value="COMPLEX I INTERMEDIATE-ASSOCIATED PROTEIN 30"/>
    <property type="match status" value="1"/>
</dbReference>
<evidence type="ECO:0000256" key="1">
    <source>
        <dbReference type="ARBA" id="ARBA00007884"/>
    </source>
</evidence>
<reference evidence="3 4" key="1">
    <citation type="submission" date="2016-05" db="EMBL/GenBank/DDBJ databases">
        <title>Genomic Taxonomy of the Vibrionaceae.</title>
        <authorList>
            <person name="Gomez-Gil B."/>
            <person name="Enciso-Ibarra J."/>
        </authorList>
    </citation>
    <scope>NUCLEOTIDE SEQUENCE [LARGE SCALE GENOMIC DNA]</scope>
    <source>
        <strain evidence="3 4">CAIM 1920</strain>
    </source>
</reference>
<evidence type="ECO:0000313" key="3">
    <source>
        <dbReference type="EMBL" id="ODA30955.1"/>
    </source>
</evidence>
<dbReference type="EMBL" id="LYBM01000043">
    <property type="protein sequence ID" value="ODA30955.1"/>
    <property type="molecule type" value="Genomic_DNA"/>
</dbReference>
<evidence type="ECO:0000259" key="2">
    <source>
        <dbReference type="Pfam" id="PF08547"/>
    </source>
</evidence>
<name>A0A1C3ECK7_9GAMM</name>
<dbReference type="AlphaFoldDB" id="A0A1C3ECK7"/>
<dbReference type="InterPro" id="IPR039131">
    <property type="entry name" value="NDUFAF1"/>
</dbReference>
<feature type="domain" description="NADH:ubiquinone oxidoreductase intermediate-associated protein 30" evidence="2">
    <location>
        <begin position="10"/>
        <end position="162"/>
    </location>
</feature>
<accession>A0A1C3ECK7</accession>
<dbReference type="Proteomes" id="UP000094936">
    <property type="component" value="Unassembled WGS sequence"/>
</dbReference>
<evidence type="ECO:0000313" key="4">
    <source>
        <dbReference type="Proteomes" id="UP000094936"/>
    </source>
</evidence>
<dbReference type="STRING" id="1080227.A8L45_18640"/>
<dbReference type="SUPFAM" id="SSF49785">
    <property type="entry name" value="Galactose-binding domain-like"/>
    <property type="match status" value="1"/>
</dbReference>
<dbReference type="Pfam" id="PF08547">
    <property type="entry name" value="CIA30"/>
    <property type="match status" value="1"/>
</dbReference>
<dbReference type="InterPro" id="IPR008979">
    <property type="entry name" value="Galactose-bd-like_sf"/>
</dbReference>
<dbReference type="OrthoDB" id="442188at2"/>
<proteinExistence type="inferred from homology"/>
<gene>
    <name evidence="3" type="ORF">A8L45_18640</name>
</gene>
<dbReference type="InterPro" id="IPR013857">
    <property type="entry name" value="NADH-UbQ_OxRdtase-assoc_prot30"/>
</dbReference>
<comment type="similarity">
    <text evidence="1">Belongs to the CIA30 family.</text>
</comment>
<comment type="caution">
    <text evidence="3">The sequence shown here is derived from an EMBL/GenBank/DDBJ whole genome shotgun (WGS) entry which is preliminary data.</text>
</comment>